<evidence type="ECO:0000313" key="4">
    <source>
        <dbReference type="EMBL" id="WRO22729.1"/>
    </source>
</evidence>
<accession>A0AAU0USA3</accession>
<dbReference type="Pfam" id="PF15738">
    <property type="entry name" value="YafQ_toxin"/>
    <property type="match status" value="1"/>
</dbReference>
<gene>
    <name evidence="4" type="ORF">MFMK1_002568</name>
</gene>
<dbReference type="NCBIfam" id="TIGR02385">
    <property type="entry name" value="RelE_StbE"/>
    <property type="match status" value="1"/>
</dbReference>
<evidence type="ECO:0000256" key="3">
    <source>
        <dbReference type="PIRSR" id="PIRSR006156-1"/>
    </source>
</evidence>
<dbReference type="AlphaFoldDB" id="A0AAU0USA3"/>
<dbReference type="GO" id="GO:0006402">
    <property type="term" value="P:mRNA catabolic process"/>
    <property type="evidence" value="ECO:0007669"/>
    <property type="project" value="TreeGrafter"/>
</dbReference>
<dbReference type="InterPro" id="IPR035093">
    <property type="entry name" value="RelE/ParE_toxin_dom_sf"/>
</dbReference>
<dbReference type="GO" id="GO:0004521">
    <property type="term" value="F:RNA endonuclease activity"/>
    <property type="evidence" value="ECO:0007669"/>
    <property type="project" value="TreeGrafter"/>
</dbReference>
<dbReference type="Proteomes" id="UP001329915">
    <property type="component" value="Chromosome"/>
</dbReference>
<dbReference type="PIRSF" id="PIRSF006156">
    <property type="entry name" value="YafQ"/>
    <property type="match status" value="1"/>
</dbReference>
<dbReference type="GO" id="GO:0006415">
    <property type="term" value="P:translational termination"/>
    <property type="evidence" value="ECO:0007669"/>
    <property type="project" value="TreeGrafter"/>
</dbReference>
<keyword evidence="5" id="KW-1185">Reference proteome</keyword>
<organism evidence="4 5">
    <name type="scientific">Metallumcola ferriviriculae</name>
    <dbReference type="NCBI Taxonomy" id="3039180"/>
    <lineage>
        <taxon>Bacteria</taxon>
        <taxon>Bacillati</taxon>
        <taxon>Bacillota</taxon>
        <taxon>Clostridia</taxon>
        <taxon>Neomoorellales</taxon>
        <taxon>Desulfitibacteraceae</taxon>
        <taxon>Metallumcola</taxon>
    </lineage>
</organism>
<dbReference type="Gene3D" id="3.30.2310.20">
    <property type="entry name" value="RelE-like"/>
    <property type="match status" value="1"/>
</dbReference>
<dbReference type="PANTHER" id="PTHR40588:SF1">
    <property type="entry name" value="MRNA INTERFERASE TOXIN YAFQ"/>
    <property type="match status" value="1"/>
</dbReference>
<keyword evidence="1" id="KW-1277">Toxin-antitoxin system</keyword>
<dbReference type="PANTHER" id="PTHR40588">
    <property type="entry name" value="MRNA INTERFERASE TOXIN YAFQ"/>
    <property type="match status" value="1"/>
</dbReference>
<name>A0AAU0USA3_9FIRM</name>
<evidence type="ECO:0000256" key="1">
    <source>
        <dbReference type="ARBA" id="ARBA00022649"/>
    </source>
</evidence>
<sequence>MRTVRYSSQFKKDVKLATKRGYKMTRLYEVMKALENEEVLDAKFKEHPLVGNYKGYLECHIEPDWILIFKIDGQDLYFARTGTHSDLFN</sequence>
<protein>
    <submittedName>
        <fullName evidence="4">Type II toxin-antitoxin system YafQ family toxin</fullName>
    </submittedName>
</protein>
<dbReference type="InterPro" id="IPR004386">
    <property type="entry name" value="Toxin_YafQ-like"/>
</dbReference>
<evidence type="ECO:0000313" key="5">
    <source>
        <dbReference type="Proteomes" id="UP001329915"/>
    </source>
</evidence>
<dbReference type="NCBIfam" id="TIGR00053">
    <property type="entry name" value="YafQ family addiction module toxin"/>
    <property type="match status" value="1"/>
</dbReference>
<proteinExistence type="inferred from homology"/>
<dbReference type="KEGG" id="dbc:MFMK1_002568"/>
<dbReference type="FunFam" id="3.30.2310.20:FF:000003">
    <property type="entry name" value="Type II toxin-antitoxin system YafQ family toxin"/>
    <property type="match status" value="1"/>
</dbReference>
<dbReference type="EMBL" id="CP121694">
    <property type="protein sequence ID" value="WRO22729.1"/>
    <property type="molecule type" value="Genomic_DNA"/>
</dbReference>
<comment type="similarity">
    <text evidence="2">Belongs to the RelE toxin family. YafQ subfamily.</text>
</comment>
<dbReference type="InterPro" id="IPR007712">
    <property type="entry name" value="RelE/ParE_toxin"/>
</dbReference>
<reference evidence="4 5" key="1">
    <citation type="submission" date="2023-04" db="EMBL/GenBank/DDBJ databases">
        <authorList>
            <person name="Hsu D."/>
        </authorList>
    </citation>
    <scope>NUCLEOTIDE SEQUENCE [LARGE SCALE GENOMIC DNA]</scope>
    <source>
        <strain evidence="4 5">MK1</strain>
    </source>
</reference>
<dbReference type="RefSeq" id="WP_366922131.1">
    <property type="nucleotide sequence ID" value="NZ_CP121694.1"/>
</dbReference>
<evidence type="ECO:0000256" key="2">
    <source>
        <dbReference type="ARBA" id="ARBA00061366"/>
    </source>
</evidence>
<feature type="active site" description="Proton donor" evidence="3">
    <location>
        <position position="84"/>
    </location>
</feature>
<dbReference type="SUPFAM" id="SSF143011">
    <property type="entry name" value="RelE-like"/>
    <property type="match status" value="1"/>
</dbReference>